<sequence>MLSGVHTLRLTLLSDTDLEGAVLQYPIVEFFCDTLPPLLAAPAATVTTLELRADQAVGGIPGLLPALGELRCPSLQRLALRHVLFAGVTVAEAFVLAHADTLTSLRLENCKVSIGPDEDSPDRLWAQIYGALAEGLVCLRELDVEEDHEGAIVCFFSVDVDLPRYAYTHACTPARLGAGIQTQGSVARRRG</sequence>
<accession>A0ACB8RU94</accession>
<keyword evidence="2" id="KW-1185">Reference proteome</keyword>
<dbReference type="EMBL" id="MU275904">
    <property type="protein sequence ID" value="KAI0047448.1"/>
    <property type="molecule type" value="Genomic_DNA"/>
</dbReference>
<comment type="caution">
    <text evidence="1">The sequence shown here is derived from an EMBL/GenBank/DDBJ whole genome shotgun (WGS) entry which is preliminary data.</text>
</comment>
<dbReference type="Proteomes" id="UP000814033">
    <property type="component" value="Unassembled WGS sequence"/>
</dbReference>
<evidence type="ECO:0000313" key="2">
    <source>
        <dbReference type="Proteomes" id="UP000814033"/>
    </source>
</evidence>
<organism evidence="1 2">
    <name type="scientific">Auriscalpium vulgare</name>
    <dbReference type="NCBI Taxonomy" id="40419"/>
    <lineage>
        <taxon>Eukaryota</taxon>
        <taxon>Fungi</taxon>
        <taxon>Dikarya</taxon>
        <taxon>Basidiomycota</taxon>
        <taxon>Agaricomycotina</taxon>
        <taxon>Agaricomycetes</taxon>
        <taxon>Russulales</taxon>
        <taxon>Auriscalpiaceae</taxon>
        <taxon>Auriscalpium</taxon>
    </lineage>
</organism>
<name>A0ACB8RU94_9AGAM</name>
<reference evidence="1" key="1">
    <citation type="submission" date="2021-02" db="EMBL/GenBank/DDBJ databases">
        <authorList>
            <consortium name="DOE Joint Genome Institute"/>
            <person name="Ahrendt S."/>
            <person name="Looney B.P."/>
            <person name="Miyauchi S."/>
            <person name="Morin E."/>
            <person name="Drula E."/>
            <person name="Courty P.E."/>
            <person name="Chicoki N."/>
            <person name="Fauchery L."/>
            <person name="Kohler A."/>
            <person name="Kuo A."/>
            <person name="Labutti K."/>
            <person name="Pangilinan J."/>
            <person name="Lipzen A."/>
            <person name="Riley R."/>
            <person name="Andreopoulos W."/>
            <person name="He G."/>
            <person name="Johnson J."/>
            <person name="Barry K.W."/>
            <person name="Grigoriev I.V."/>
            <person name="Nagy L."/>
            <person name="Hibbett D."/>
            <person name="Henrissat B."/>
            <person name="Matheny P.B."/>
            <person name="Labbe J."/>
            <person name="Martin F."/>
        </authorList>
    </citation>
    <scope>NUCLEOTIDE SEQUENCE</scope>
    <source>
        <strain evidence="1">FP105234-sp</strain>
    </source>
</reference>
<reference evidence="1" key="2">
    <citation type="journal article" date="2022" name="New Phytol.">
        <title>Evolutionary transition to the ectomycorrhizal habit in the genomes of a hyperdiverse lineage of mushroom-forming fungi.</title>
        <authorList>
            <person name="Looney B."/>
            <person name="Miyauchi S."/>
            <person name="Morin E."/>
            <person name="Drula E."/>
            <person name="Courty P.E."/>
            <person name="Kohler A."/>
            <person name="Kuo A."/>
            <person name="LaButti K."/>
            <person name="Pangilinan J."/>
            <person name="Lipzen A."/>
            <person name="Riley R."/>
            <person name="Andreopoulos W."/>
            <person name="He G."/>
            <person name="Johnson J."/>
            <person name="Nolan M."/>
            <person name="Tritt A."/>
            <person name="Barry K.W."/>
            <person name="Grigoriev I.V."/>
            <person name="Nagy L.G."/>
            <person name="Hibbett D."/>
            <person name="Henrissat B."/>
            <person name="Matheny P.B."/>
            <person name="Labbe J."/>
            <person name="Martin F.M."/>
        </authorList>
    </citation>
    <scope>NUCLEOTIDE SEQUENCE</scope>
    <source>
        <strain evidence="1">FP105234-sp</strain>
    </source>
</reference>
<evidence type="ECO:0000313" key="1">
    <source>
        <dbReference type="EMBL" id="KAI0047448.1"/>
    </source>
</evidence>
<protein>
    <submittedName>
        <fullName evidence="1">Uncharacterized protein</fullName>
    </submittedName>
</protein>
<gene>
    <name evidence="1" type="ORF">FA95DRAFT_1221995</name>
</gene>
<proteinExistence type="predicted"/>